<dbReference type="AlphaFoldDB" id="A0A1H7P191"/>
<reference evidence="3" key="1">
    <citation type="submission" date="2016-10" db="EMBL/GenBank/DDBJ databases">
        <authorList>
            <person name="Varghese N."/>
            <person name="Submissions S."/>
        </authorList>
    </citation>
    <scope>NUCLEOTIDE SEQUENCE [LARGE SCALE GENOMIC DNA]</scope>
    <source>
        <strain evidence="3">DSM 17044</strain>
    </source>
</reference>
<name>A0A1H7P191_STIAU</name>
<evidence type="ECO:0000313" key="3">
    <source>
        <dbReference type="Proteomes" id="UP000182719"/>
    </source>
</evidence>
<accession>A0A1H7P191</accession>
<protein>
    <submittedName>
        <fullName evidence="2">Uncharacterized protein</fullName>
    </submittedName>
</protein>
<dbReference type="EMBL" id="FOAP01000005">
    <property type="protein sequence ID" value="SEL29015.1"/>
    <property type="molecule type" value="Genomic_DNA"/>
</dbReference>
<evidence type="ECO:0000256" key="1">
    <source>
        <dbReference type="SAM" id="MobiDB-lite"/>
    </source>
</evidence>
<organism evidence="2 3">
    <name type="scientific">Stigmatella aurantiaca</name>
    <dbReference type="NCBI Taxonomy" id="41"/>
    <lineage>
        <taxon>Bacteria</taxon>
        <taxon>Pseudomonadati</taxon>
        <taxon>Myxococcota</taxon>
        <taxon>Myxococcia</taxon>
        <taxon>Myxococcales</taxon>
        <taxon>Cystobacterineae</taxon>
        <taxon>Archangiaceae</taxon>
        <taxon>Stigmatella</taxon>
    </lineage>
</organism>
<dbReference type="Proteomes" id="UP000182719">
    <property type="component" value="Unassembled WGS sequence"/>
</dbReference>
<feature type="region of interest" description="Disordered" evidence="1">
    <location>
        <begin position="77"/>
        <end position="107"/>
    </location>
</feature>
<proteinExistence type="predicted"/>
<keyword evidence="3" id="KW-1185">Reference proteome</keyword>
<evidence type="ECO:0000313" key="2">
    <source>
        <dbReference type="EMBL" id="SEL29015.1"/>
    </source>
</evidence>
<sequence length="107" mass="11364">MAHSQKRIGGPGVRTCLERGTVIGNLDCDDASVNKNASNGAITLFGTGKPATGVAAVVLGATRNWSADPALYRSGFRPRRRPTMMPHVSARSPAASSWGTRRRWSKG</sequence>
<gene>
    <name evidence="2" type="ORF">SAMN05444354_105126</name>
</gene>
<dbReference type="RefSeq" id="WP_075006465.1">
    <property type="nucleotide sequence ID" value="NZ_FOAP01000005.1"/>
</dbReference>